<reference evidence="3 4" key="1">
    <citation type="submission" date="2016-07" db="EMBL/GenBank/DDBJ databases">
        <title>Pervasive Adenine N6-methylation of Active Genes in Fungi.</title>
        <authorList>
            <consortium name="DOE Joint Genome Institute"/>
            <person name="Mondo S.J."/>
            <person name="Dannebaum R.O."/>
            <person name="Kuo R.C."/>
            <person name="Labutti K."/>
            <person name="Haridas S."/>
            <person name="Kuo A."/>
            <person name="Salamov A."/>
            <person name="Ahrendt S.R."/>
            <person name="Lipzen A."/>
            <person name="Sullivan W."/>
            <person name="Andreopoulos W.B."/>
            <person name="Clum A."/>
            <person name="Lindquist E."/>
            <person name="Daum C."/>
            <person name="Ramamoorthy G.K."/>
            <person name="Gryganskyi A."/>
            <person name="Culley D."/>
            <person name="Magnuson J.K."/>
            <person name="James T.Y."/>
            <person name="O'Malley M.A."/>
            <person name="Stajich J.E."/>
            <person name="Spatafora J.W."/>
            <person name="Visel A."/>
            <person name="Grigoriev I.V."/>
        </authorList>
    </citation>
    <scope>NUCLEOTIDE SEQUENCE [LARGE SCALE GENOMIC DNA]</scope>
    <source>
        <strain evidence="3 4">CBS 129021</strain>
    </source>
</reference>
<keyword evidence="4" id="KW-1185">Reference proteome</keyword>
<gene>
    <name evidence="3" type="ORF">BCR38DRAFT_422942</name>
</gene>
<dbReference type="Proteomes" id="UP000193689">
    <property type="component" value="Unassembled WGS sequence"/>
</dbReference>
<evidence type="ECO:0000256" key="1">
    <source>
        <dbReference type="SAM" id="MobiDB-lite"/>
    </source>
</evidence>
<dbReference type="EMBL" id="MCFJ01000003">
    <property type="protein sequence ID" value="ORY68360.1"/>
    <property type="molecule type" value="Genomic_DNA"/>
</dbReference>
<evidence type="ECO:0000313" key="4">
    <source>
        <dbReference type="Proteomes" id="UP000193689"/>
    </source>
</evidence>
<feature type="region of interest" description="Disordered" evidence="1">
    <location>
        <begin position="1"/>
        <end position="21"/>
    </location>
</feature>
<comment type="caution">
    <text evidence="3">The sequence shown here is derived from an EMBL/GenBank/DDBJ whole genome shotgun (WGS) entry which is preliminary data.</text>
</comment>
<dbReference type="RefSeq" id="XP_040718647.1">
    <property type="nucleotide sequence ID" value="XM_040859563.1"/>
</dbReference>
<keyword evidence="2" id="KW-0812">Transmembrane</keyword>
<keyword evidence="2" id="KW-1133">Transmembrane helix</keyword>
<dbReference type="GeneID" id="63775775"/>
<sequence>MHDNGSSRERSGMERLKGNPPVKPCLKIILLFCAVLSQVLSLLPRHFLKIAPDSILVLVITMQPITVLSLVVKVFTVLRAH</sequence>
<evidence type="ECO:0000313" key="3">
    <source>
        <dbReference type="EMBL" id="ORY68360.1"/>
    </source>
</evidence>
<feature type="transmembrane region" description="Helical" evidence="2">
    <location>
        <begin position="55"/>
        <end position="78"/>
    </location>
</feature>
<evidence type="ECO:0000256" key="2">
    <source>
        <dbReference type="SAM" id="Phobius"/>
    </source>
</evidence>
<feature type="transmembrane region" description="Helical" evidence="2">
    <location>
        <begin position="25"/>
        <end position="43"/>
    </location>
</feature>
<feature type="compositionally biased region" description="Basic and acidic residues" evidence="1">
    <location>
        <begin position="1"/>
        <end position="17"/>
    </location>
</feature>
<dbReference type="InParanoid" id="A0A1Y2E9V5"/>
<accession>A0A1Y2E9V5</accession>
<organism evidence="3 4">
    <name type="scientific">Pseudomassariella vexata</name>
    <dbReference type="NCBI Taxonomy" id="1141098"/>
    <lineage>
        <taxon>Eukaryota</taxon>
        <taxon>Fungi</taxon>
        <taxon>Dikarya</taxon>
        <taxon>Ascomycota</taxon>
        <taxon>Pezizomycotina</taxon>
        <taxon>Sordariomycetes</taxon>
        <taxon>Xylariomycetidae</taxon>
        <taxon>Amphisphaeriales</taxon>
        <taxon>Pseudomassariaceae</taxon>
        <taxon>Pseudomassariella</taxon>
    </lineage>
</organism>
<proteinExistence type="predicted"/>
<protein>
    <submittedName>
        <fullName evidence="3">Uncharacterized protein</fullName>
    </submittedName>
</protein>
<dbReference type="AlphaFoldDB" id="A0A1Y2E9V5"/>
<name>A0A1Y2E9V5_9PEZI</name>
<keyword evidence="2" id="KW-0472">Membrane</keyword>